<accession>A0AA38H2P9</accession>
<sequence length="324" mass="34800">MTTDECPSCIASKRFTTRQVEISPFQVRYVFRRRFRALCSVSADLPPRERSDWDRVHKLAPLHVNPPSHCIFSIAILEPNAGMSQTAPLASPTASPPPLAHDAPCPPAPRLARRVLAYPGPPVLPQYWQYQAVQGLPAASQPPLPTSQPSLPTPPASPVATGPAEMKKHKKRGGVSWSAARGRDDSKWGEQASGWGGEELVQSISRQLLGGGKEGKGWKRHALCTYTVVLTQIPASFSRSRSRVFNVELQADIVQHTELVAASPLFAQLDLIAPTAHIIHRHAHSGKSRPVGSARSSVLSMAAVAVPGASSDLAASSAPLSHAY</sequence>
<proteinExistence type="predicted"/>
<dbReference type="RefSeq" id="XP_052942572.1">
    <property type="nucleotide sequence ID" value="XM_053088067.1"/>
</dbReference>
<protein>
    <submittedName>
        <fullName evidence="2">Uncharacterized protein</fullName>
    </submittedName>
</protein>
<organism evidence="2 3">
    <name type="scientific">Dioszegia hungarica</name>
    <dbReference type="NCBI Taxonomy" id="4972"/>
    <lineage>
        <taxon>Eukaryota</taxon>
        <taxon>Fungi</taxon>
        <taxon>Dikarya</taxon>
        <taxon>Basidiomycota</taxon>
        <taxon>Agaricomycotina</taxon>
        <taxon>Tremellomycetes</taxon>
        <taxon>Tremellales</taxon>
        <taxon>Bulleribasidiaceae</taxon>
        <taxon>Dioszegia</taxon>
    </lineage>
</organism>
<evidence type="ECO:0000313" key="3">
    <source>
        <dbReference type="Proteomes" id="UP001164286"/>
    </source>
</evidence>
<feature type="region of interest" description="Disordered" evidence="1">
    <location>
        <begin position="139"/>
        <end position="193"/>
    </location>
</feature>
<dbReference type="GeneID" id="77727272"/>
<comment type="caution">
    <text evidence="2">The sequence shown here is derived from an EMBL/GenBank/DDBJ whole genome shotgun (WGS) entry which is preliminary data.</text>
</comment>
<keyword evidence="3" id="KW-1185">Reference proteome</keyword>
<name>A0AA38H2P9_9TREE</name>
<evidence type="ECO:0000313" key="2">
    <source>
        <dbReference type="EMBL" id="KAI9632795.1"/>
    </source>
</evidence>
<gene>
    <name evidence="2" type="ORF">MKK02DRAFT_30528</name>
</gene>
<evidence type="ECO:0000256" key="1">
    <source>
        <dbReference type="SAM" id="MobiDB-lite"/>
    </source>
</evidence>
<dbReference type="EMBL" id="JAKWFO010000014">
    <property type="protein sequence ID" value="KAI9632795.1"/>
    <property type="molecule type" value="Genomic_DNA"/>
</dbReference>
<dbReference type="AlphaFoldDB" id="A0AA38H2P9"/>
<feature type="compositionally biased region" description="Pro residues" evidence="1">
    <location>
        <begin position="140"/>
        <end position="157"/>
    </location>
</feature>
<reference evidence="2" key="1">
    <citation type="journal article" date="2022" name="G3 (Bethesda)">
        <title>High quality genome of the basidiomycete yeast Dioszegia hungarica PDD-24b-2 isolated from cloud water.</title>
        <authorList>
            <person name="Jarrige D."/>
            <person name="Haridas S."/>
            <person name="Bleykasten-Grosshans C."/>
            <person name="Joly M."/>
            <person name="Nadalig T."/>
            <person name="Sancelme M."/>
            <person name="Vuilleumier S."/>
            <person name="Grigoriev I.V."/>
            <person name="Amato P."/>
            <person name="Bringel F."/>
        </authorList>
    </citation>
    <scope>NUCLEOTIDE SEQUENCE</scope>
    <source>
        <strain evidence="2">PDD-24b-2</strain>
    </source>
</reference>
<dbReference type="Proteomes" id="UP001164286">
    <property type="component" value="Unassembled WGS sequence"/>
</dbReference>